<organism evidence="5 6">
    <name type="scientific">Chryseobacterium oncorhynchi</name>
    <dbReference type="NCBI Taxonomy" id="741074"/>
    <lineage>
        <taxon>Bacteria</taxon>
        <taxon>Pseudomonadati</taxon>
        <taxon>Bacteroidota</taxon>
        <taxon>Flavobacteriia</taxon>
        <taxon>Flavobacteriales</taxon>
        <taxon>Weeksellaceae</taxon>
        <taxon>Chryseobacterium group</taxon>
        <taxon>Chryseobacterium</taxon>
    </lineage>
</organism>
<keyword evidence="1" id="KW-0805">Transcription regulation</keyword>
<dbReference type="EMBL" id="PPEI02000001">
    <property type="protein sequence ID" value="PWN67312.1"/>
    <property type="molecule type" value="Genomic_DNA"/>
</dbReference>
<dbReference type="InterPro" id="IPR036388">
    <property type="entry name" value="WH-like_DNA-bd_sf"/>
</dbReference>
<keyword evidence="6" id="KW-1185">Reference proteome</keyword>
<dbReference type="GO" id="GO:0003677">
    <property type="term" value="F:DNA binding"/>
    <property type="evidence" value="ECO:0007669"/>
    <property type="project" value="UniProtKB-KW"/>
</dbReference>
<protein>
    <submittedName>
        <fullName evidence="5">Transcriptional regulator</fullName>
    </submittedName>
</protein>
<comment type="caution">
    <text evidence="5">The sequence shown here is derived from an EMBL/GenBank/DDBJ whole genome shotgun (WGS) entry which is preliminary data.</text>
</comment>
<dbReference type="InterPro" id="IPR002577">
    <property type="entry name" value="HTH_HxlR"/>
</dbReference>
<dbReference type="Pfam" id="PF01638">
    <property type="entry name" value="HxlR"/>
    <property type="match status" value="1"/>
</dbReference>
<dbReference type="OrthoDB" id="769662at2"/>
<keyword evidence="3" id="KW-0804">Transcription</keyword>
<proteinExistence type="predicted"/>
<evidence type="ECO:0000256" key="3">
    <source>
        <dbReference type="ARBA" id="ARBA00023163"/>
    </source>
</evidence>
<evidence type="ECO:0000313" key="5">
    <source>
        <dbReference type="EMBL" id="PWN67312.1"/>
    </source>
</evidence>
<dbReference type="PROSITE" id="PS51118">
    <property type="entry name" value="HTH_HXLR"/>
    <property type="match status" value="1"/>
</dbReference>
<dbReference type="Gene3D" id="1.10.10.10">
    <property type="entry name" value="Winged helix-like DNA-binding domain superfamily/Winged helix DNA-binding domain"/>
    <property type="match status" value="1"/>
</dbReference>
<evidence type="ECO:0000256" key="1">
    <source>
        <dbReference type="ARBA" id="ARBA00023015"/>
    </source>
</evidence>
<reference evidence="5" key="1">
    <citation type="submission" date="2018-04" db="EMBL/GenBank/DDBJ databases">
        <title>Draft Genome Sequences of Chryseobacterium lactis NCTC11390T isolated from milk, Chryseobacterium oncorhynchi 701B-08T from rainbow trout, and Chryseobacterium viscerum 687B-08T from diseased fish.</title>
        <authorList>
            <person name="Jeong J.-J."/>
            <person name="Lee Y.J."/>
            <person name="Pathiraja D."/>
            <person name="Park B."/>
            <person name="Choi I.-G."/>
            <person name="Kim K.D."/>
        </authorList>
    </citation>
    <scope>NUCLEOTIDE SEQUENCE [LARGE SCALE GENOMIC DNA]</scope>
    <source>
        <strain evidence="5">701B-08</strain>
    </source>
</reference>
<accession>A0A316X0C8</accession>
<dbReference type="RefSeq" id="WP_109617567.1">
    <property type="nucleotide sequence ID" value="NZ_PPEI02000001.1"/>
</dbReference>
<evidence type="ECO:0000313" key="6">
    <source>
        <dbReference type="Proteomes" id="UP000236182"/>
    </source>
</evidence>
<name>A0A316X0C8_9FLAO</name>
<dbReference type="PANTHER" id="PTHR33204">
    <property type="entry name" value="TRANSCRIPTIONAL REGULATOR, MARR FAMILY"/>
    <property type="match status" value="1"/>
</dbReference>
<keyword evidence="2" id="KW-0238">DNA-binding</keyword>
<feature type="domain" description="HTH hxlR-type" evidence="4">
    <location>
        <begin position="11"/>
        <end position="116"/>
    </location>
</feature>
<gene>
    <name evidence="5" type="ORF">C1638_001520</name>
</gene>
<dbReference type="AlphaFoldDB" id="A0A316X0C8"/>
<evidence type="ECO:0000256" key="2">
    <source>
        <dbReference type="ARBA" id="ARBA00023125"/>
    </source>
</evidence>
<sequence>MKEKEIENTECPLYSSKIMLSIGDALEAVNGKWRIKIIAALLDEPKRFKQISILIDGITDRMLSIELKKLEINLLVQRTSKYSSQAEYELTDHGRSLKPLIMELMNWGKLHREKVIGKQEEVS</sequence>
<dbReference type="InterPro" id="IPR036390">
    <property type="entry name" value="WH_DNA-bd_sf"/>
</dbReference>
<evidence type="ECO:0000259" key="4">
    <source>
        <dbReference type="PROSITE" id="PS51118"/>
    </source>
</evidence>
<dbReference type="SUPFAM" id="SSF46785">
    <property type="entry name" value="Winged helix' DNA-binding domain"/>
    <property type="match status" value="1"/>
</dbReference>
<dbReference type="Proteomes" id="UP000236182">
    <property type="component" value="Unassembled WGS sequence"/>
</dbReference>